<dbReference type="EMBL" id="HACG01051566">
    <property type="protein sequence ID" value="CEK98437.1"/>
    <property type="molecule type" value="Transcribed_RNA"/>
</dbReference>
<protein>
    <submittedName>
        <fullName evidence="1">Uncharacterized protein</fullName>
    </submittedName>
</protein>
<feature type="non-terminal residue" evidence="1">
    <location>
        <position position="110"/>
    </location>
</feature>
<gene>
    <name evidence="1" type="primary">ORF218709</name>
</gene>
<sequence>GRVNGIGKDDISHILTLPVENDHTNRKLSLPMTSTTVSSLSTDVNLNCPKTSDKLGCLNPVKDIKAELQHTDSNYIAVSSSCEQDTVTSNTCTGLNASVPLRLSTSHDRL</sequence>
<organism evidence="1">
    <name type="scientific">Arion vulgaris</name>
    <dbReference type="NCBI Taxonomy" id="1028688"/>
    <lineage>
        <taxon>Eukaryota</taxon>
        <taxon>Metazoa</taxon>
        <taxon>Spiralia</taxon>
        <taxon>Lophotrochozoa</taxon>
        <taxon>Mollusca</taxon>
        <taxon>Gastropoda</taxon>
        <taxon>Heterobranchia</taxon>
        <taxon>Euthyneura</taxon>
        <taxon>Panpulmonata</taxon>
        <taxon>Eupulmonata</taxon>
        <taxon>Stylommatophora</taxon>
        <taxon>Helicina</taxon>
        <taxon>Arionoidea</taxon>
        <taxon>Arionidae</taxon>
        <taxon>Arion</taxon>
    </lineage>
</organism>
<name>A0A0B7BZU9_9EUPU</name>
<evidence type="ECO:0000313" key="1">
    <source>
        <dbReference type="EMBL" id="CEK98437.1"/>
    </source>
</evidence>
<reference evidence="1" key="1">
    <citation type="submission" date="2014-12" db="EMBL/GenBank/DDBJ databases">
        <title>Insight into the proteome of Arion vulgaris.</title>
        <authorList>
            <person name="Aradska J."/>
            <person name="Bulat T."/>
            <person name="Smidak R."/>
            <person name="Sarate P."/>
            <person name="Gangsoo J."/>
            <person name="Sialana F."/>
            <person name="Bilban M."/>
            <person name="Lubec G."/>
        </authorList>
    </citation>
    <scope>NUCLEOTIDE SEQUENCE</scope>
    <source>
        <tissue evidence="1">Skin</tissue>
    </source>
</reference>
<feature type="non-terminal residue" evidence="1">
    <location>
        <position position="1"/>
    </location>
</feature>
<accession>A0A0B7BZU9</accession>
<proteinExistence type="predicted"/>
<dbReference type="AlphaFoldDB" id="A0A0B7BZU9"/>